<organism evidence="2 3">
    <name type="scientific">Porites evermanni</name>
    <dbReference type="NCBI Taxonomy" id="104178"/>
    <lineage>
        <taxon>Eukaryota</taxon>
        <taxon>Metazoa</taxon>
        <taxon>Cnidaria</taxon>
        <taxon>Anthozoa</taxon>
        <taxon>Hexacorallia</taxon>
        <taxon>Scleractinia</taxon>
        <taxon>Fungiina</taxon>
        <taxon>Poritidae</taxon>
        <taxon>Porites</taxon>
    </lineage>
</organism>
<evidence type="ECO:0000313" key="3">
    <source>
        <dbReference type="Proteomes" id="UP001159427"/>
    </source>
</evidence>
<accession>A0ABN8SJP3</accession>
<comment type="caution">
    <text evidence="2">The sequence shown here is derived from an EMBL/GenBank/DDBJ whole genome shotgun (WGS) entry which is preliminary data.</text>
</comment>
<dbReference type="Pfam" id="PF25328">
    <property type="entry name" value="PH_MADD"/>
    <property type="match status" value="1"/>
</dbReference>
<protein>
    <recommendedName>
        <fullName evidence="1">MAP kinase-activating death domain-containing protein</fullName>
    </recommendedName>
</protein>
<sequence length="81" mass="9299">MKNITNCIRVDYLETEALVITSWDSGVHMVHIDLSHIRNCSTQGGVFLLEEFVPATQETIQHRFGSQMVRTFFEMLLVLLS</sequence>
<keyword evidence="3" id="KW-1185">Reference proteome</keyword>
<dbReference type="Proteomes" id="UP001159427">
    <property type="component" value="Unassembled WGS sequence"/>
</dbReference>
<gene>
    <name evidence="2" type="ORF">PEVE_00020483</name>
</gene>
<evidence type="ECO:0000313" key="2">
    <source>
        <dbReference type="EMBL" id="CAH3190456.1"/>
    </source>
</evidence>
<reference evidence="2 3" key="1">
    <citation type="submission" date="2022-05" db="EMBL/GenBank/DDBJ databases">
        <authorList>
            <consortium name="Genoscope - CEA"/>
            <person name="William W."/>
        </authorList>
    </citation>
    <scope>NUCLEOTIDE SEQUENCE [LARGE SCALE GENOMIC DNA]</scope>
</reference>
<name>A0ABN8SJP3_9CNID</name>
<evidence type="ECO:0000259" key="1">
    <source>
        <dbReference type="Pfam" id="PF25328"/>
    </source>
</evidence>
<dbReference type="InterPro" id="IPR057469">
    <property type="entry name" value="PH_MADD"/>
</dbReference>
<dbReference type="EMBL" id="CALNXI010002746">
    <property type="protein sequence ID" value="CAH3190456.1"/>
    <property type="molecule type" value="Genomic_DNA"/>
</dbReference>
<proteinExistence type="predicted"/>
<feature type="domain" description="MAP kinase-activating death" evidence="1">
    <location>
        <begin position="29"/>
        <end position="80"/>
    </location>
</feature>